<keyword evidence="6" id="KW-1185">Reference proteome</keyword>
<evidence type="ECO:0000313" key="6">
    <source>
        <dbReference type="Proteomes" id="UP001163046"/>
    </source>
</evidence>
<dbReference type="Proteomes" id="UP001163046">
    <property type="component" value="Unassembled WGS sequence"/>
</dbReference>
<evidence type="ECO:0000256" key="2">
    <source>
        <dbReference type="ARBA" id="ARBA00023043"/>
    </source>
</evidence>
<dbReference type="SUPFAM" id="SSF48403">
    <property type="entry name" value="Ankyrin repeat"/>
    <property type="match status" value="1"/>
</dbReference>
<keyword evidence="2 3" id="KW-0040">ANK repeat</keyword>
<dbReference type="InterPro" id="IPR002110">
    <property type="entry name" value="Ankyrin_rpt"/>
</dbReference>
<dbReference type="InterPro" id="IPR036770">
    <property type="entry name" value="Ankyrin_rpt-contain_sf"/>
</dbReference>
<feature type="repeat" description="ANK" evidence="3">
    <location>
        <begin position="175"/>
        <end position="207"/>
    </location>
</feature>
<proteinExistence type="predicted"/>
<dbReference type="AlphaFoldDB" id="A0A9X0D4R1"/>
<name>A0A9X0D4R1_9CNID</name>
<dbReference type="SMART" id="SM00248">
    <property type="entry name" value="ANK"/>
    <property type="match status" value="2"/>
</dbReference>
<comment type="caution">
    <text evidence="5">The sequence shown here is derived from an EMBL/GenBank/DDBJ whole genome shotgun (WGS) entry which is preliminary data.</text>
</comment>
<protein>
    <recommendedName>
        <fullName evidence="7">Ankyrin repeat protein</fullName>
    </recommendedName>
</protein>
<organism evidence="5 6">
    <name type="scientific">Desmophyllum pertusum</name>
    <dbReference type="NCBI Taxonomy" id="174260"/>
    <lineage>
        <taxon>Eukaryota</taxon>
        <taxon>Metazoa</taxon>
        <taxon>Cnidaria</taxon>
        <taxon>Anthozoa</taxon>
        <taxon>Hexacorallia</taxon>
        <taxon>Scleractinia</taxon>
        <taxon>Caryophylliina</taxon>
        <taxon>Caryophylliidae</taxon>
        <taxon>Desmophyllum</taxon>
    </lineage>
</organism>
<dbReference type="PROSITE" id="PS50297">
    <property type="entry name" value="ANK_REP_REGION"/>
    <property type="match status" value="2"/>
</dbReference>
<evidence type="ECO:0008006" key="7">
    <source>
        <dbReference type="Google" id="ProtNLM"/>
    </source>
</evidence>
<gene>
    <name evidence="5" type="ORF">OS493_006850</name>
</gene>
<dbReference type="EMBL" id="MU825875">
    <property type="protein sequence ID" value="KAJ7386820.1"/>
    <property type="molecule type" value="Genomic_DNA"/>
</dbReference>
<dbReference type="PANTHER" id="PTHR24171">
    <property type="entry name" value="ANKYRIN REPEAT DOMAIN-CONTAINING PROTEIN 39-RELATED"/>
    <property type="match status" value="1"/>
</dbReference>
<reference evidence="5" key="1">
    <citation type="submission" date="2023-01" db="EMBL/GenBank/DDBJ databases">
        <title>Genome assembly of the deep-sea coral Lophelia pertusa.</title>
        <authorList>
            <person name="Herrera S."/>
            <person name="Cordes E."/>
        </authorList>
    </citation>
    <scope>NUCLEOTIDE SEQUENCE</scope>
    <source>
        <strain evidence="5">USNM1676648</strain>
        <tissue evidence="5">Polyp</tissue>
    </source>
</reference>
<evidence type="ECO:0000313" key="5">
    <source>
        <dbReference type="EMBL" id="KAJ7386820.1"/>
    </source>
</evidence>
<dbReference type="OrthoDB" id="539213at2759"/>
<sequence>MKPAHSLLSGYKSPTDDKRLLPRGDVSSALPRRSARSALPTRSCLSIDDVGWTSTKGSSAGGSKSKRYVADGVSSYESKSRIIATYGASSWDKLEGTQEYKAKDEFVVRRRDHFILAACGHTEKLALEIAKRGNLVEDKDEHGRTLLYTASKSGFHDTCKLLLQKGASVDEVQIVGSTSLHGATYFGHELVVGLLLQHGARINIRNKWGHTALDESASPKIQSLIQTASADQISSLAAELREKQLVSSVRVIEYQGEVIAKELVRDPRVLDARTRARWDIIHRTWEPAWHGTRYRHLQSIIEKGLLPAGSSGISPASGHFKLGEEHFGIPDWAAAIFVSPSILYAAHDAYSDRVFSDSQQWCVLVKAYCKPGTMKSYDPTVLAYKPMDGEPKAPEYRVPVNEADKNVILRVQSTRNVVVRSLMFVRASFLENQDMNFEKAMKLLR</sequence>
<evidence type="ECO:0000256" key="4">
    <source>
        <dbReference type="SAM" id="MobiDB-lite"/>
    </source>
</evidence>
<keyword evidence="1" id="KW-0677">Repeat</keyword>
<feature type="region of interest" description="Disordered" evidence="4">
    <location>
        <begin position="1"/>
        <end position="35"/>
    </location>
</feature>
<accession>A0A9X0D4R1</accession>
<feature type="repeat" description="ANK" evidence="3">
    <location>
        <begin position="142"/>
        <end position="174"/>
    </location>
</feature>
<dbReference type="PROSITE" id="PS50088">
    <property type="entry name" value="ANK_REPEAT"/>
    <property type="match status" value="2"/>
</dbReference>
<evidence type="ECO:0000256" key="3">
    <source>
        <dbReference type="PROSITE-ProRule" id="PRU00023"/>
    </source>
</evidence>
<dbReference type="Pfam" id="PF12796">
    <property type="entry name" value="Ank_2"/>
    <property type="match status" value="1"/>
</dbReference>
<dbReference type="Gene3D" id="1.25.40.20">
    <property type="entry name" value="Ankyrin repeat-containing domain"/>
    <property type="match status" value="1"/>
</dbReference>
<evidence type="ECO:0000256" key="1">
    <source>
        <dbReference type="ARBA" id="ARBA00022737"/>
    </source>
</evidence>